<dbReference type="SUPFAM" id="SSF52743">
    <property type="entry name" value="Subtilisin-like"/>
    <property type="match status" value="1"/>
</dbReference>
<feature type="non-terminal residue" evidence="4">
    <location>
        <position position="107"/>
    </location>
</feature>
<dbReference type="GO" id="GO:0004252">
    <property type="term" value="F:serine-type endopeptidase activity"/>
    <property type="evidence" value="ECO:0007669"/>
    <property type="project" value="InterPro"/>
</dbReference>
<evidence type="ECO:0000256" key="2">
    <source>
        <dbReference type="PROSITE-ProRule" id="PRU01240"/>
    </source>
</evidence>
<dbReference type="RefSeq" id="XP_024730134.1">
    <property type="nucleotide sequence ID" value="XM_024872982.1"/>
</dbReference>
<dbReference type="OrthoDB" id="5386278at2759"/>
<dbReference type="GO" id="GO:0006508">
    <property type="term" value="P:proteolysis"/>
    <property type="evidence" value="ECO:0007669"/>
    <property type="project" value="InterPro"/>
</dbReference>
<comment type="caution">
    <text evidence="2">Lacks conserved residue(s) required for the propagation of feature annotation.</text>
</comment>
<dbReference type="InParanoid" id="A0A2J6SR59"/>
<evidence type="ECO:0000259" key="3">
    <source>
        <dbReference type="Pfam" id="PF00082"/>
    </source>
</evidence>
<dbReference type="InterPro" id="IPR023827">
    <property type="entry name" value="Peptidase_S8_Asp-AS"/>
</dbReference>
<dbReference type="Pfam" id="PF00082">
    <property type="entry name" value="Peptidase_S8"/>
    <property type="match status" value="1"/>
</dbReference>
<dbReference type="PROSITE" id="PS51892">
    <property type="entry name" value="SUBTILASE"/>
    <property type="match status" value="1"/>
</dbReference>
<reference evidence="4 5" key="1">
    <citation type="submission" date="2016-04" db="EMBL/GenBank/DDBJ databases">
        <title>A degradative enzymes factory behind the ericoid mycorrhizal symbiosis.</title>
        <authorList>
            <consortium name="DOE Joint Genome Institute"/>
            <person name="Martino E."/>
            <person name="Morin E."/>
            <person name="Grelet G."/>
            <person name="Kuo A."/>
            <person name="Kohler A."/>
            <person name="Daghino S."/>
            <person name="Barry K."/>
            <person name="Choi C."/>
            <person name="Cichocki N."/>
            <person name="Clum A."/>
            <person name="Copeland A."/>
            <person name="Hainaut M."/>
            <person name="Haridas S."/>
            <person name="Labutti K."/>
            <person name="Lindquist E."/>
            <person name="Lipzen A."/>
            <person name="Khouja H.-R."/>
            <person name="Murat C."/>
            <person name="Ohm R."/>
            <person name="Olson A."/>
            <person name="Spatafora J."/>
            <person name="Veneault-Fourrey C."/>
            <person name="Henrissat B."/>
            <person name="Grigoriev I."/>
            <person name="Martin F."/>
            <person name="Perotto S."/>
        </authorList>
    </citation>
    <scope>NUCLEOTIDE SEQUENCE [LARGE SCALE GENOMIC DNA]</scope>
    <source>
        <strain evidence="4 5">E</strain>
    </source>
</reference>
<organism evidence="4 5">
    <name type="scientific">Hyaloscypha bicolor E</name>
    <dbReference type="NCBI Taxonomy" id="1095630"/>
    <lineage>
        <taxon>Eukaryota</taxon>
        <taxon>Fungi</taxon>
        <taxon>Dikarya</taxon>
        <taxon>Ascomycota</taxon>
        <taxon>Pezizomycotina</taxon>
        <taxon>Leotiomycetes</taxon>
        <taxon>Helotiales</taxon>
        <taxon>Hyaloscyphaceae</taxon>
        <taxon>Hyaloscypha</taxon>
        <taxon>Hyaloscypha bicolor</taxon>
    </lineage>
</organism>
<dbReference type="Gene3D" id="3.40.50.200">
    <property type="entry name" value="Peptidase S8/S53 domain"/>
    <property type="match status" value="1"/>
</dbReference>
<proteinExistence type="inferred from homology"/>
<gene>
    <name evidence="4" type="ORF">K444DRAFT_479844</name>
</gene>
<dbReference type="Proteomes" id="UP000235371">
    <property type="component" value="Unassembled WGS sequence"/>
</dbReference>
<dbReference type="InterPro" id="IPR000209">
    <property type="entry name" value="Peptidase_S8/S53_dom"/>
</dbReference>
<keyword evidence="5" id="KW-1185">Reference proteome</keyword>
<name>A0A2J6SR59_9HELO</name>
<dbReference type="InterPro" id="IPR036852">
    <property type="entry name" value="Peptidase_S8/S53_dom_sf"/>
</dbReference>
<protein>
    <recommendedName>
        <fullName evidence="3">Peptidase S8/S53 domain-containing protein</fullName>
    </recommendedName>
</protein>
<dbReference type="EMBL" id="KZ613891">
    <property type="protein sequence ID" value="PMD53230.1"/>
    <property type="molecule type" value="Genomic_DNA"/>
</dbReference>
<comment type="similarity">
    <text evidence="2">Belongs to the peptidase S8 family.</text>
</comment>
<dbReference type="GeneID" id="36581062"/>
<feature type="non-terminal residue" evidence="4">
    <location>
        <position position="1"/>
    </location>
</feature>
<accession>A0A2J6SR59</accession>
<evidence type="ECO:0000313" key="5">
    <source>
        <dbReference type="Proteomes" id="UP000235371"/>
    </source>
</evidence>
<evidence type="ECO:0000313" key="4">
    <source>
        <dbReference type="EMBL" id="PMD53230.1"/>
    </source>
</evidence>
<dbReference type="AlphaFoldDB" id="A0A2J6SR59"/>
<evidence type="ECO:0000256" key="1">
    <source>
        <dbReference type="ARBA" id="ARBA00022801"/>
    </source>
</evidence>
<dbReference type="PROSITE" id="PS00136">
    <property type="entry name" value="SUBTILASE_ASP"/>
    <property type="match status" value="1"/>
</dbReference>
<sequence>PDVRVAVIDDGVNANESSLYERVAHNGWPRQHPTSSQSPWYQSFSGHGTEIAKLICSVCPFVKLYIAKLDFSGGPSTSALRTAKSAVAAIKWAVSQEVHVILISWPI</sequence>
<feature type="domain" description="Peptidase S8/S53" evidence="3">
    <location>
        <begin position="3"/>
        <end position="105"/>
    </location>
</feature>
<keyword evidence="1" id="KW-0378">Hydrolase</keyword>